<evidence type="ECO:0000313" key="2">
    <source>
        <dbReference type="EMBL" id="MCD7469647.1"/>
    </source>
</evidence>
<accession>A0ABS8TE00</accession>
<keyword evidence="3" id="KW-1185">Reference proteome</keyword>
<evidence type="ECO:0000256" key="1">
    <source>
        <dbReference type="SAM" id="MobiDB-lite"/>
    </source>
</evidence>
<proteinExistence type="predicted"/>
<feature type="compositionally biased region" description="Pro residues" evidence="1">
    <location>
        <begin position="38"/>
        <end position="47"/>
    </location>
</feature>
<gene>
    <name evidence="2" type="ORF">HAX54_008796</name>
</gene>
<name>A0ABS8TE00_DATST</name>
<dbReference type="EMBL" id="JACEIK010001466">
    <property type="protein sequence ID" value="MCD7469647.1"/>
    <property type="molecule type" value="Genomic_DNA"/>
</dbReference>
<feature type="region of interest" description="Disordered" evidence="1">
    <location>
        <begin position="29"/>
        <end position="58"/>
    </location>
</feature>
<organism evidence="2 3">
    <name type="scientific">Datura stramonium</name>
    <name type="common">Jimsonweed</name>
    <name type="synonym">Common thornapple</name>
    <dbReference type="NCBI Taxonomy" id="4076"/>
    <lineage>
        <taxon>Eukaryota</taxon>
        <taxon>Viridiplantae</taxon>
        <taxon>Streptophyta</taxon>
        <taxon>Embryophyta</taxon>
        <taxon>Tracheophyta</taxon>
        <taxon>Spermatophyta</taxon>
        <taxon>Magnoliopsida</taxon>
        <taxon>eudicotyledons</taxon>
        <taxon>Gunneridae</taxon>
        <taxon>Pentapetalae</taxon>
        <taxon>asterids</taxon>
        <taxon>lamiids</taxon>
        <taxon>Solanales</taxon>
        <taxon>Solanaceae</taxon>
        <taxon>Solanoideae</taxon>
        <taxon>Datureae</taxon>
        <taxon>Datura</taxon>
    </lineage>
</organism>
<comment type="caution">
    <text evidence="2">The sequence shown here is derived from an EMBL/GenBank/DDBJ whole genome shotgun (WGS) entry which is preliminary data.</text>
</comment>
<sequence>GLVILRRGIATPSRIDLRKENSKTKSLCLRMPSSSLSPPSPRAPCEPGPRRHRSLPSL</sequence>
<feature type="non-terminal residue" evidence="2">
    <location>
        <position position="1"/>
    </location>
</feature>
<reference evidence="2 3" key="1">
    <citation type="journal article" date="2021" name="BMC Genomics">
        <title>Datura genome reveals duplications of psychoactive alkaloid biosynthetic genes and high mutation rate following tissue culture.</title>
        <authorList>
            <person name="Rajewski A."/>
            <person name="Carter-House D."/>
            <person name="Stajich J."/>
            <person name="Litt A."/>
        </authorList>
    </citation>
    <scope>NUCLEOTIDE SEQUENCE [LARGE SCALE GENOMIC DNA]</scope>
    <source>
        <strain evidence="2">AR-01</strain>
    </source>
</reference>
<dbReference type="Proteomes" id="UP000823775">
    <property type="component" value="Unassembled WGS sequence"/>
</dbReference>
<evidence type="ECO:0000313" key="3">
    <source>
        <dbReference type="Proteomes" id="UP000823775"/>
    </source>
</evidence>
<protein>
    <submittedName>
        <fullName evidence="2">Uncharacterized protein</fullName>
    </submittedName>
</protein>